<dbReference type="OrthoDB" id="3945418at2759"/>
<dbReference type="GO" id="GO:0016705">
    <property type="term" value="F:oxidoreductase activity, acting on paired donors, with incorporation or reduction of molecular oxygen"/>
    <property type="evidence" value="ECO:0007669"/>
    <property type="project" value="InterPro"/>
</dbReference>
<evidence type="ECO:0000256" key="1">
    <source>
        <dbReference type="ARBA" id="ARBA00001971"/>
    </source>
</evidence>
<dbReference type="PRINTS" id="PR00463">
    <property type="entry name" value="EP450I"/>
</dbReference>
<dbReference type="PRINTS" id="PR00385">
    <property type="entry name" value="P450"/>
</dbReference>
<dbReference type="InterPro" id="IPR001128">
    <property type="entry name" value="Cyt_P450"/>
</dbReference>
<protein>
    <submittedName>
        <fullName evidence="9">Cytochrome P450</fullName>
    </submittedName>
</protein>
<comment type="cofactor">
    <cofactor evidence="1 7">
        <name>heme</name>
        <dbReference type="ChEBI" id="CHEBI:30413"/>
    </cofactor>
</comment>
<dbReference type="PANTHER" id="PTHR24305:SF157">
    <property type="entry name" value="N-ACETYLTRYPTOPHAN 6-HYDROXYLASE IVOC-RELATED"/>
    <property type="match status" value="1"/>
</dbReference>
<keyword evidence="6 8" id="KW-0503">Monooxygenase</keyword>
<dbReference type="InterPro" id="IPR036396">
    <property type="entry name" value="Cyt_P450_sf"/>
</dbReference>
<dbReference type="InterPro" id="IPR002401">
    <property type="entry name" value="Cyt_P450_E_grp-I"/>
</dbReference>
<dbReference type="PROSITE" id="PS00086">
    <property type="entry name" value="CYTOCHROME_P450"/>
    <property type="match status" value="1"/>
</dbReference>
<dbReference type="InterPro" id="IPR017972">
    <property type="entry name" value="Cyt_P450_CS"/>
</dbReference>
<dbReference type="EMBL" id="KZ678132">
    <property type="protein sequence ID" value="PSN70347.1"/>
    <property type="molecule type" value="Genomic_DNA"/>
</dbReference>
<keyword evidence="3 7" id="KW-0479">Metal-binding</keyword>
<evidence type="ECO:0000256" key="8">
    <source>
        <dbReference type="RuleBase" id="RU000461"/>
    </source>
</evidence>
<evidence type="ECO:0000256" key="4">
    <source>
        <dbReference type="ARBA" id="ARBA00023002"/>
    </source>
</evidence>
<evidence type="ECO:0000256" key="6">
    <source>
        <dbReference type="ARBA" id="ARBA00023033"/>
    </source>
</evidence>
<sequence length="520" mass="59307">MALQSLLPDLPANCWTVAITAIFLYATAKGVYRLYFHPLAGFPGPKLAALTYWYELYFDIIISGQYTAHLRKQHARHGPIVRISPDEVHIADPDFYNTVFAPSPNPKTGVAPKRHKWNRYVNMFGHGNLSSFGTPDHDLHKMRRGAMEKFFSVAMIKKYSRELIGKKLERICERLREEGPAGVAFKCVATCYTTDVISDYGMGRSFDYINHPTWFPEWSEVFAIIGKMGLLLKPWPWLFNVMDNIPLSVAKVLSPGLAATVESNRESAELVEDVRSGRNLEARKQRPYPSVFEEMLASDMPPEEKRSDRMRGEMQTLIGAGTETTATILSIAIARVCFNPEIEAKLREELKAAIPDPKVLPPLSVTEKLPYLGAVIRESLRLGYGVYGRLDRIADEPIQYGKWVIPAGYPIAMCAGFMHTDEKLWPEPEKFDPERWTDPQESARLYRYLVSFSKGSRMCIGMNLAYAELYMGLAAIFRRFNIEIDEDWSEEDLRVTNDWFVPGFRKNHTNLKARFTPIEN</sequence>
<proteinExistence type="inferred from homology"/>
<keyword evidence="5 7" id="KW-0408">Iron</keyword>
<dbReference type="SUPFAM" id="SSF48264">
    <property type="entry name" value="Cytochrome P450"/>
    <property type="match status" value="1"/>
</dbReference>
<reference evidence="9 10" key="1">
    <citation type="journal article" date="2018" name="Front. Microbiol.">
        <title>Genome-Wide Analysis of Corynespora cassiicola Leaf Fall Disease Putative Effectors.</title>
        <authorList>
            <person name="Lopez D."/>
            <person name="Ribeiro S."/>
            <person name="Label P."/>
            <person name="Fumanal B."/>
            <person name="Venisse J.S."/>
            <person name="Kohler A."/>
            <person name="de Oliveira R.R."/>
            <person name="Labutti K."/>
            <person name="Lipzen A."/>
            <person name="Lail K."/>
            <person name="Bauer D."/>
            <person name="Ohm R.A."/>
            <person name="Barry K.W."/>
            <person name="Spatafora J."/>
            <person name="Grigoriev I.V."/>
            <person name="Martin F.M."/>
            <person name="Pujade-Renaud V."/>
        </authorList>
    </citation>
    <scope>NUCLEOTIDE SEQUENCE [LARGE SCALE GENOMIC DNA]</scope>
    <source>
        <strain evidence="9 10">Philippines</strain>
    </source>
</reference>
<dbReference type="STRING" id="1448308.A0A2T2NY51"/>
<dbReference type="Gene3D" id="1.10.630.10">
    <property type="entry name" value="Cytochrome P450"/>
    <property type="match status" value="1"/>
</dbReference>
<dbReference type="PANTHER" id="PTHR24305">
    <property type="entry name" value="CYTOCHROME P450"/>
    <property type="match status" value="1"/>
</dbReference>
<evidence type="ECO:0000256" key="5">
    <source>
        <dbReference type="ARBA" id="ARBA00023004"/>
    </source>
</evidence>
<dbReference type="InterPro" id="IPR050121">
    <property type="entry name" value="Cytochrome_P450_monoxygenase"/>
</dbReference>
<dbReference type="Pfam" id="PF00067">
    <property type="entry name" value="p450"/>
    <property type="match status" value="1"/>
</dbReference>
<keyword evidence="10" id="KW-1185">Reference proteome</keyword>
<name>A0A2T2NY51_CORCC</name>
<dbReference type="CDD" id="cd11062">
    <property type="entry name" value="CYP58-like"/>
    <property type="match status" value="1"/>
</dbReference>
<keyword evidence="7 8" id="KW-0349">Heme</keyword>
<organism evidence="9 10">
    <name type="scientific">Corynespora cassiicola Philippines</name>
    <dbReference type="NCBI Taxonomy" id="1448308"/>
    <lineage>
        <taxon>Eukaryota</taxon>
        <taxon>Fungi</taxon>
        <taxon>Dikarya</taxon>
        <taxon>Ascomycota</taxon>
        <taxon>Pezizomycotina</taxon>
        <taxon>Dothideomycetes</taxon>
        <taxon>Pleosporomycetidae</taxon>
        <taxon>Pleosporales</taxon>
        <taxon>Corynesporascaceae</taxon>
        <taxon>Corynespora</taxon>
    </lineage>
</organism>
<accession>A0A2T2NY51</accession>
<dbReference type="GO" id="GO:0005506">
    <property type="term" value="F:iron ion binding"/>
    <property type="evidence" value="ECO:0007669"/>
    <property type="project" value="InterPro"/>
</dbReference>
<gene>
    <name evidence="9" type="ORF">BS50DRAFT_520098</name>
</gene>
<comment type="similarity">
    <text evidence="2 8">Belongs to the cytochrome P450 family.</text>
</comment>
<dbReference type="GO" id="GO:0020037">
    <property type="term" value="F:heme binding"/>
    <property type="evidence" value="ECO:0007669"/>
    <property type="project" value="InterPro"/>
</dbReference>
<evidence type="ECO:0000313" key="10">
    <source>
        <dbReference type="Proteomes" id="UP000240883"/>
    </source>
</evidence>
<dbReference type="Proteomes" id="UP000240883">
    <property type="component" value="Unassembled WGS sequence"/>
</dbReference>
<feature type="binding site" description="axial binding residue" evidence="7">
    <location>
        <position position="459"/>
    </location>
    <ligand>
        <name>heme</name>
        <dbReference type="ChEBI" id="CHEBI:30413"/>
    </ligand>
    <ligandPart>
        <name>Fe</name>
        <dbReference type="ChEBI" id="CHEBI:18248"/>
    </ligandPart>
</feature>
<evidence type="ECO:0000256" key="7">
    <source>
        <dbReference type="PIRSR" id="PIRSR602401-1"/>
    </source>
</evidence>
<evidence type="ECO:0000313" key="9">
    <source>
        <dbReference type="EMBL" id="PSN70347.1"/>
    </source>
</evidence>
<evidence type="ECO:0000256" key="2">
    <source>
        <dbReference type="ARBA" id="ARBA00010617"/>
    </source>
</evidence>
<dbReference type="GO" id="GO:0004497">
    <property type="term" value="F:monooxygenase activity"/>
    <property type="evidence" value="ECO:0007669"/>
    <property type="project" value="UniProtKB-KW"/>
</dbReference>
<dbReference type="AlphaFoldDB" id="A0A2T2NY51"/>
<evidence type="ECO:0000256" key="3">
    <source>
        <dbReference type="ARBA" id="ARBA00022723"/>
    </source>
</evidence>
<keyword evidence="4 8" id="KW-0560">Oxidoreductase</keyword>